<evidence type="ECO:0000313" key="3">
    <source>
        <dbReference type="Proteomes" id="UP000500767"/>
    </source>
</evidence>
<protein>
    <submittedName>
        <fullName evidence="2">Uncharacterized protein</fullName>
    </submittedName>
</protein>
<accession>A0A6M8HLB6</accession>
<dbReference type="Proteomes" id="UP000500767">
    <property type="component" value="Chromosome"/>
</dbReference>
<dbReference type="EMBL" id="CP053708">
    <property type="protein sequence ID" value="QKE89139.1"/>
    <property type="molecule type" value="Genomic_DNA"/>
</dbReference>
<dbReference type="KEGG" id="lck:HN018_02915"/>
<sequence length="87" mass="8955">MASHTIPPPGTVRGVTAGGYPPCNPPTVTLPLGNRHQIELAIGALIDVLDRHDGDPDLEPDADREPDTAASFSVTPAGHLALAGVRS</sequence>
<proteinExistence type="predicted"/>
<feature type="region of interest" description="Disordered" evidence="1">
    <location>
        <begin position="50"/>
        <end position="75"/>
    </location>
</feature>
<reference evidence="2 3" key="1">
    <citation type="journal article" date="2014" name="World J. Microbiol. Biotechnol.">
        <title>Biodiversity and physiological characteristics of Antarctic and Arctic lichens-associated bacteria.</title>
        <authorList>
            <person name="Lee Y.M."/>
            <person name="Kim E.H."/>
            <person name="Lee H.K."/>
            <person name="Hong S.G."/>
        </authorList>
    </citation>
    <scope>NUCLEOTIDE SEQUENCE [LARGE SCALE GENOMIC DNA]</scope>
    <source>
        <strain evidence="2 3">PAMC 26569</strain>
    </source>
</reference>
<evidence type="ECO:0000313" key="2">
    <source>
        <dbReference type="EMBL" id="QKE89139.1"/>
    </source>
</evidence>
<name>A0A6M8HLB6_9PROT</name>
<dbReference type="RefSeq" id="WP_171836460.1">
    <property type="nucleotide sequence ID" value="NZ_CP053708.1"/>
</dbReference>
<evidence type="ECO:0000256" key="1">
    <source>
        <dbReference type="SAM" id="MobiDB-lite"/>
    </source>
</evidence>
<organism evidence="2 3">
    <name type="scientific">Lichenicola cladoniae</name>
    <dbReference type="NCBI Taxonomy" id="1484109"/>
    <lineage>
        <taxon>Bacteria</taxon>
        <taxon>Pseudomonadati</taxon>
        <taxon>Pseudomonadota</taxon>
        <taxon>Alphaproteobacteria</taxon>
        <taxon>Acetobacterales</taxon>
        <taxon>Acetobacteraceae</taxon>
        <taxon>Lichenicola</taxon>
    </lineage>
</organism>
<feature type="region of interest" description="Disordered" evidence="1">
    <location>
        <begin position="1"/>
        <end position="22"/>
    </location>
</feature>
<feature type="compositionally biased region" description="Basic and acidic residues" evidence="1">
    <location>
        <begin position="50"/>
        <end position="67"/>
    </location>
</feature>
<feature type="compositionally biased region" description="Pro residues" evidence="1">
    <location>
        <begin position="1"/>
        <end position="10"/>
    </location>
</feature>
<keyword evidence="3" id="KW-1185">Reference proteome</keyword>
<gene>
    <name evidence="2" type="ORF">HN018_02915</name>
</gene>
<dbReference type="AlphaFoldDB" id="A0A6M8HLB6"/>